<dbReference type="InterPro" id="IPR018939">
    <property type="entry name" value="Autophagy-rel_prot_27"/>
</dbReference>
<feature type="transmembrane region" description="Helical" evidence="7">
    <location>
        <begin position="186"/>
        <end position="208"/>
    </location>
</feature>
<evidence type="ECO:0000313" key="9">
    <source>
        <dbReference type="EMBL" id="JAI62482.1"/>
    </source>
</evidence>
<evidence type="ECO:0000256" key="2">
    <source>
        <dbReference type="ARBA" id="ARBA00022692"/>
    </source>
</evidence>
<dbReference type="PANTHER" id="PTHR15071">
    <property type="entry name" value="MANNOSE-6-PHOSPHATE RECEPTOR FAMILY MEMBER"/>
    <property type="match status" value="1"/>
</dbReference>
<feature type="chain" id="PRO_5006070365" description="Cation-dependent mannose-6-phosphate receptor" evidence="8">
    <location>
        <begin position="24"/>
        <end position="254"/>
    </location>
</feature>
<dbReference type="GO" id="GO:0005802">
    <property type="term" value="C:trans-Golgi network"/>
    <property type="evidence" value="ECO:0007669"/>
    <property type="project" value="TreeGrafter"/>
</dbReference>
<reference evidence="9" key="1">
    <citation type="submission" date="2015-09" db="EMBL/GenBank/DDBJ databases">
        <title>Scylla olivacea transcriptome.</title>
        <authorList>
            <person name="Ikhwanuddin M."/>
        </authorList>
    </citation>
    <scope>NUCLEOTIDE SEQUENCE</scope>
</reference>
<keyword evidence="2 7" id="KW-0812">Transmembrane</keyword>
<dbReference type="AlphaFoldDB" id="A0A0P4WAC1"/>
<dbReference type="GO" id="GO:0000139">
    <property type="term" value="C:Golgi membrane"/>
    <property type="evidence" value="ECO:0007669"/>
    <property type="project" value="UniProtKB-SubCell"/>
</dbReference>
<evidence type="ECO:0000256" key="7">
    <source>
        <dbReference type="SAM" id="Phobius"/>
    </source>
</evidence>
<keyword evidence="4" id="KW-0653">Protein transport</keyword>
<protein>
    <recommendedName>
        <fullName evidence="10">Cation-dependent mannose-6-phosphate receptor</fullName>
    </recommendedName>
</protein>
<dbReference type="SUPFAM" id="SSF50911">
    <property type="entry name" value="Mannose 6-phosphate receptor domain"/>
    <property type="match status" value="1"/>
</dbReference>
<evidence type="ECO:0000256" key="8">
    <source>
        <dbReference type="SAM" id="SignalP"/>
    </source>
</evidence>
<dbReference type="Pfam" id="PF09451">
    <property type="entry name" value="ATG27"/>
    <property type="match status" value="1"/>
</dbReference>
<proteinExistence type="predicted"/>
<evidence type="ECO:0000256" key="1">
    <source>
        <dbReference type="ARBA" id="ARBA00004472"/>
    </source>
</evidence>
<evidence type="ECO:0000256" key="6">
    <source>
        <dbReference type="ARBA" id="ARBA00023136"/>
    </source>
</evidence>
<evidence type="ECO:0000256" key="5">
    <source>
        <dbReference type="ARBA" id="ARBA00022989"/>
    </source>
</evidence>
<organism evidence="9">
    <name type="scientific">Scylla olivacea</name>
    <name type="common">Orange mud crab</name>
    <name type="synonym">Cancer olivacea</name>
    <dbReference type="NCBI Taxonomy" id="85551"/>
    <lineage>
        <taxon>Eukaryota</taxon>
        <taxon>Metazoa</taxon>
        <taxon>Ecdysozoa</taxon>
        <taxon>Arthropoda</taxon>
        <taxon>Crustacea</taxon>
        <taxon>Multicrustacea</taxon>
        <taxon>Malacostraca</taxon>
        <taxon>Eumalacostraca</taxon>
        <taxon>Eucarida</taxon>
        <taxon>Decapoda</taxon>
        <taxon>Pleocyemata</taxon>
        <taxon>Brachyura</taxon>
        <taxon>Eubrachyura</taxon>
        <taxon>Portunoidea</taxon>
        <taxon>Portunidae</taxon>
        <taxon>Portuninae</taxon>
        <taxon>Scylla</taxon>
    </lineage>
</organism>
<comment type="subcellular location">
    <subcellularLocation>
        <location evidence="1">Preautophagosomal structure membrane</location>
        <topology evidence="1">Single-pass type I membrane protein</topology>
    </subcellularLocation>
</comment>
<evidence type="ECO:0000256" key="4">
    <source>
        <dbReference type="ARBA" id="ARBA00022927"/>
    </source>
</evidence>
<accession>A0A0P4WAC1</accession>
<keyword evidence="6 7" id="KW-0472">Membrane</keyword>
<name>A0A0P4WAC1_SCYOL</name>
<keyword evidence="3 8" id="KW-0732">Signal</keyword>
<feature type="signal peptide" evidence="8">
    <location>
        <begin position="1"/>
        <end position="23"/>
    </location>
</feature>
<dbReference type="EMBL" id="GDRN01078959">
    <property type="protein sequence ID" value="JAI62482.1"/>
    <property type="molecule type" value="Transcribed_RNA"/>
</dbReference>
<dbReference type="Gene3D" id="2.70.130.10">
    <property type="entry name" value="Mannose-6-phosphate receptor binding domain"/>
    <property type="match status" value="1"/>
</dbReference>
<dbReference type="InterPro" id="IPR009011">
    <property type="entry name" value="Man6P_isomerase_rcpt-bd_dom_sf"/>
</dbReference>
<sequence>MCVPGMRVVGVVMAVTCLGSSQALTLTPPCLLKFDNGSSINLMMVAAAPMDAPRFIDVTAENKLDHSKYSYNPCYSYVYPPDGEAMACSKDVAVCQASKYGYSNVGTQSSATFHYHNETGRWMIIYKNYNGNRLTNVFLQCSNNTVDSLHVWGETEKKSVYNMTLISRCACIDGCGYPILPRGMSLGSFLLLLLLLAIFIYLLVGYVYRRFVIGARGIELFPHLSFWREFPYLVQDGFFFLIKCGQDDLTYERI</sequence>
<evidence type="ECO:0000256" key="3">
    <source>
        <dbReference type="ARBA" id="ARBA00022729"/>
    </source>
</evidence>
<dbReference type="PANTHER" id="PTHR15071:SF0">
    <property type="entry name" value="MANNOSE 6-PHOSPHATE RECEPTOR-LIKE PROTEIN 1"/>
    <property type="match status" value="1"/>
</dbReference>
<keyword evidence="5 7" id="KW-1133">Transmembrane helix</keyword>
<keyword evidence="4" id="KW-0813">Transport</keyword>
<evidence type="ECO:0008006" key="10">
    <source>
        <dbReference type="Google" id="ProtNLM"/>
    </source>
</evidence>